<evidence type="ECO:0000313" key="2">
    <source>
        <dbReference type="Proteomes" id="UP000286045"/>
    </source>
</evidence>
<dbReference type="SUPFAM" id="SSF56112">
    <property type="entry name" value="Protein kinase-like (PK-like)"/>
    <property type="match status" value="1"/>
</dbReference>
<reference evidence="1 2" key="1">
    <citation type="submission" date="2018-12" db="EMBL/GenBank/DDBJ databases">
        <title>Draft genome sequence of Xylaria grammica IHI A82.</title>
        <authorList>
            <person name="Buettner E."/>
            <person name="Kellner H."/>
        </authorList>
    </citation>
    <scope>NUCLEOTIDE SEQUENCE [LARGE SCALE GENOMIC DNA]</scope>
    <source>
        <strain evidence="1 2">IHI A82</strain>
    </source>
</reference>
<comment type="caution">
    <text evidence="1">The sequence shown here is derived from an EMBL/GenBank/DDBJ whole genome shotgun (WGS) entry which is preliminary data.</text>
</comment>
<keyword evidence="2" id="KW-1185">Reference proteome</keyword>
<evidence type="ECO:0000313" key="1">
    <source>
        <dbReference type="EMBL" id="RWA09209.1"/>
    </source>
</evidence>
<accession>A0A439D478</accession>
<organism evidence="1 2">
    <name type="scientific">Xylaria grammica</name>
    <dbReference type="NCBI Taxonomy" id="363999"/>
    <lineage>
        <taxon>Eukaryota</taxon>
        <taxon>Fungi</taxon>
        <taxon>Dikarya</taxon>
        <taxon>Ascomycota</taxon>
        <taxon>Pezizomycotina</taxon>
        <taxon>Sordariomycetes</taxon>
        <taxon>Xylariomycetidae</taxon>
        <taxon>Xylariales</taxon>
        <taxon>Xylariaceae</taxon>
        <taxon>Xylaria</taxon>
    </lineage>
</organism>
<protein>
    <submittedName>
        <fullName evidence="1">Uncharacterized protein</fullName>
    </submittedName>
</protein>
<name>A0A439D478_9PEZI</name>
<proteinExistence type="predicted"/>
<gene>
    <name evidence="1" type="ORF">EKO27_g5915</name>
</gene>
<dbReference type="InterPro" id="IPR011009">
    <property type="entry name" value="Kinase-like_dom_sf"/>
</dbReference>
<sequence>MSPRPDILSIETAFFNQEALSRLPSILAIFLGGSHLYSQRMSADSHADWDGIVIVRYKVDILSLLNKHRRDLLALLRIVNEEAPDFSVPEASSPTWSHFDAVRISGLTETHSKRSIKILNLEYFLASKSSLNILSYKDKRIYWTDSSAKTRVCCIRQATRLPSGLLILHDQLVYTCSSRHECTSASFGMTSDLIVSGICLYGDIPYGQQIKRQILSFYSAVAQKYATTRSFARHTRFSPRFNDWLSNELSSLYRLHPLTALRSDVRCPNISRRTIFFYGKTTATCKVASRDFSEQAKRIPSNILLSLAQRVLPQTQQRPNSIFSSNSITYDVLVPRFPGNGVRLFGKRTEYCVRELWGAMNAAIYYPGILIPHLTSSGGLLYPFINGITESELRMSFIRNGRSHWPSLEQLLYTEMVKAEDTLRAYRTCLRRIHRQTDPPGEGIQRFFRSWVVDNKRFTEFYGDGFQISGKSVSMERFLGLPWTINGVVYPSLSAQFRKAAEVLDPHSAQMQMCPVSFGLGDAHGGNVIISPITLPDNSREIIYVDYEVAGFHPIMLDLAKPFYNDVFFETLYADTLPSTGDVMYGIENESICVRFTPQADEASRAIQEIKIRFLIRPVCEAVLEMGGNLENHVALLSSALLLCATLTRNYRGSDSALFMNMATGIILSTANDWDGFYSCLRRLGFDA</sequence>
<dbReference type="AlphaFoldDB" id="A0A439D478"/>
<dbReference type="Proteomes" id="UP000286045">
    <property type="component" value="Unassembled WGS sequence"/>
</dbReference>
<dbReference type="EMBL" id="RYZI01000164">
    <property type="protein sequence ID" value="RWA09209.1"/>
    <property type="molecule type" value="Genomic_DNA"/>
</dbReference>